<dbReference type="Proteomes" id="UP000182284">
    <property type="component" value="Unassembled WGS sequence"/>
</dbReference>
<dbReference type="EMBL" id="FNBL01000013">
    <property type="protein sequence ID" value="SDG19180.1"/>
    <property type="molecule type" value="Genomic_DNA"/>
</dbReference>
<proteinExistence type="predicted"/>
<sequence length="165" mass="18508">MPIAIIVEWYGPYTSIEGLKEEAIAWGKKSRTLTRTLYMGISSREALAESSINYIGLSTSPSSRFGKHEKMNDPINNAYYLGEIATAGLSGRRTLKTPTDLHTAEGALIHKLQPTLNTSRKRTAPKDCVVIYSRFWDMNDGVTPIPTPEFFPELIAYNSYTESWL</sequence>
<dbReference type="AlphaFoldDB" id="A0A1G7SAH2"/>
<organism evidence="1 2">
    <name type="scientific">Celeribacter baekdonensis</name>
    <dbReference type="NCBI Taxonomy" id="875171"/>
    <lineage>
        <taxon>Bacteria</taxon>
        <taxon>Pseudomonadati</taxon>
        <taxon>Pseudomonadota</taxon>
        <taxon>Alphaproteobacteria</taxon>
        <taxon>Rhodobacterales</taxon>
        <taxon>Roseobacteraceae</taxon>
        <taxon>Celeribacter</taxon>
    </lineage>
</organism>
<accession>A0A1G7SAH2</accession>
<name>A0A1G7SAH2_9RHOB</name>
<evidence type="ECO:0000313" key="2">
    <source>
        <dbReference type="Proteomes" id="UP000182284"/>
    </source>
</evidence>
<dbReference type="OrthoDB" id="8374226at2"/>
<evidence type="ECO:0000313" key="1">
    <source>
        <dbReference type="EMBL" id="SDG19180.1"/>
    </source>
</evidence>
<protein>
    <submittedName>
        <fullName evidence="1">Uncharacterized protein</fullName>
    </submittedName>
</protein>
<gene>
    <name evidence="1" type="ORF">SAMN04488117_113119</name>
</gene>
<reference evidence="1 2" key="1">
    <citation type="submission" date="2016-10" db="EMBL/GenBank/DDBJ databases">
        <authorList>
            <person name="de Groot N.N."/>
        </authorList>
    </citation>
    <scope>NUCLEOTIDE SEQUENCE [LARGE SCALE GENOMIC DNA]</scope>
    <source>
        <strain evidence="1 2">DSM 27375</strain>
    </source>
</reference>
<dbReference type="RefSeq" id="WP_143026872.1">
    <property type="nucleotide sequence ID" value="NZ_FNBL01000013.1"/>
</dbReference>